<protein>
    <submittedName>
        <fullName evidence="2">Uncharacterized protein</fullName>
    </submittedName>
</protein>
<feature type="compositionally biased region" description="Basic and acidic residues" evidence="1">
    <location>
        <begin position="22"/>
        <end position="35"/>
    </location>
</feature>
<evidence type="ECO:0000313" key="2">
    <source>
        <dbReference type="EMBL" id="KAI1874626.1"/>
    </source>
</evidence>
<keyword evidence="3" id="KW-1185">Reference proteome</keyword>
<name>A0A9P9WQ60_9PEZI</name>
<dbReference type="EMBL" id="JAFIMR010000009">
    <property type="protein sequence ID" value="KAI1874626.1"/>
    <property type="molecule type" value="Genomic_DNA"/>
</dbReference>
<comment type="caution">
    <text evidence="2">The sequence shown here is derived from an EMBL/GenBank/DDBJ whole genome shotgun (WGS) entry which is preliminary data.</text>
</comment>
<feature type="compositionally biased region" description="Polar residues" evidence="1">
    <location>
        <begin position="1"/>
        <end position="14"/>
    </location>
</feature>
<feature type="region of interest" description="Disordered" evidence="1">
    <location>
        <begin position="59"/>
        <end position="100"/>
    </location>
</feature>
<reference evidence="2" key="1">
    <citation type="submission" date="2021-03" db="EMBL/GenBank/DDBJ databases">
        <title>Revisited historic fungal species revealed as producer of novel bioactive compounds through whole genome sequencing and comparative genomics.</title>
        <authorList>
            <person name="Vignolle G.A."/>
            <person name="Hochenegger N."/>
            <person name="Mach R.L."/>
            <person name="Mach-Aigner A.R."/>
            <person name="Javad Rahimi M."/>
            <person name="Salim K.A."/>
            <person name="Chan C.M."/>
            <person name="Lim L.B.L."/>
            <person name="Cai F."/>
            <person name="Druzhinina I.S."/>
            <person name="U'Ren J.M."/>
            <person name="Derntl C."/>
        </authorList>
    </citation>
    <scope>NUCLEOTIDE SEQUENCE</scope>
    <source>
        <strain evidence="2">TUCIM 5799</strain>
    </source>
</reference>
<feature type="region of interest" description="Disordered" evidence="1">
    <location>
        <begin position="1"/>
        <end position="35"/>
    </location>
</feature>
<gene>
    <name evidence="2" type="ORF">JX265_004834</name>
</gene>
<organism evidence="2 3">
    <name type="scientific">Neoarthrinium moseri</name>
    <dbReference type="NCBI Taxonomy" id="1658444"/>
    <lineage>
        <taxon>Eukaryota</taxon>
        <taxon>Fungi</taxon>
        <taxon>Dikarya</taxon>
        <taxon>Ascomycota</taxon>
        <taxon>Pezizomycotina</taxon>
        <taxon>Sordariomycetes</taxon>
        <taxon>Xylariomycetidae</taxon>
        <taxon>Amphisphaeriales</taxon>
        <taxon>Apiosporaceae</taxon>
        <taxon>Neoarthrinium</taxon>
    </lineage>
</organism>
<proteinExistence type="predicted"/>
<evidence type="ECO:0000256" key="1">
    <source>
        <dbReference type="SAM" id="MobiDB-lite"/>
    </source>
</evidence>
<evidence type="ECO:0000313" key="3">
    <source>
        <dbReference type="Proteomes" id="UP000829685"/>
    </source>
</evidence>
<dbReference type="Proteomes" id="UP000829685">
    <property type="component" value="Unassembled WGS sequence"/>
</dbReference>
<dbReference type="AlphaFoldDB" id="A0A9P9WQ60"/>
<sequence length="100" mass="11417">MGRSTPDFQESSTGWAPPIFSSKDEGEASLKPLDDDTPRRKVAVLSSFPVVCQPVAREKHEGPWWKQSARRNGRDMIRQPAQSCPSMLHQIPHQRSHKRR</sequence>
<accession>A0A9P9WQ60</accession>